<feature type="domain" description="RNB" evidence="1">
    <location>
        <begin position="47"/>
        <end position="356"/>
    </location>
</feature>
<dbReference type="SMART" id="SM00955">
    <property type="entry name" value="RNB"/>
    <property type="match status" value="1"/>
</dbReference>
<dbReference type="InterPro" id="IPR001900">
    <property type="entry name" value="RNase_II/R"/>
</dbReference>
<gene>
    <name evidence="2" type="ORF">POM99_01885</name>
</gene>
<dbReference type="EMBL" id="JAROCY010000002">
    <property type="protein sequence ID" value="MDF8331939.1"/>
    <property type="molecule type" value="Genomic_DNA"/>
</dbReference>
<accession>A0ABT6CEH6</accession>
<name>A0ABT6CEH6_9SPHN</name>
<sequence>MKAIHDPGRVLAQGLADIRTQFAVPQGFPPEVLAAAEAAAARKPTDHADRTAVPFVTLDPTSSTDLDQAFAIEEAGPDLLLRYAIADVAWFVADGDAVDIEAWKRGETLYLPDGKAGLYPPVLAERAASLLPDGPRPAIVFAVRIGPDGAARLDGVERAMIRSRAKLGYATVRTQDLPPAFPELARRVRAAESARGAVRVDPPQQEVVALGHDRFALAWRPMRGAEEDNAALSLACNLAVARALLAHRTGLFRVMAGPDDRAIARLRQTARALSLPWPDALDLKAFERTLDAQDPAHAAFMTAIRRAGSGAGYAPWTPGVEPWHAAIAALYVHATAPLRRLADRFVIRAAFALANGLPVPEAVTAAFQRLPEAMARADAIAARIDRAAIDLAETVMLHGREGETFTAVVTDMDGTSARVQLEGLPIVARTRAPDAQPGQRLALRLDRADPARRTLSFIPA</sequence>
<dbReference type="InterPro" id="IPR050180">
    <property type="entry name" value="RNR_Ribonuclease"/>
</dbReference>
<organism evidence="2 3">
    <name type="scientific">Novosphingobium cyanobacteriorum</name>
    <dbReference type="NCBI Taxonomy" id="3024215"/>
    <lineage>
        <taxon>Bacteria</taxon>
        <taxon>Pseudomonadati</taxon>
        <taxon>Pseudomonadota</taxon>
        <taxon>Alphaproteobacteria</taxon>
        <taxon>Sphingomonadales</taxon>
        <taxon>Sphingomonadaceae</taxon>
        <taxon>Novosphingobium</taxon>
    </lineage>
</organism>
<proteinExistence type="predicted"/>
<dbReference type="Pfam" id="PF00773">
    <property type="entry name" value="RNB"/>
    <property type="match status" value="1"/>
</dbReference>
<comment type="caution">
    <text evidence="2">The sequence shown here is derived from an EMBL/GenBank/DDBJ whole genome shotgun (WGS) entry which is preliminary data.</text>
</comment>
<protein>
    <submittedName>
        <fullName evidence="2">RNB domain-containing ribonuclease</fullName>
    </submittedName>
</protein>
<dbReference type="RefSeq" id="WP_277275095.1">
    <property type="nucleotide sequence ID" value="NZ_JAROCY010000002.1"/>
</dbReference>
<dbReference type="SUPFAM" id="SSF50249">
    <property type="entry name" value="Nucleic acid-binding proteins"/>
    <property type="match status" value="1"/>
</dbReference>
<evidence type="ECO:0000259" key="1">
    <source>
        <dbReference type="SMART" id="SM00955"/>
    </source>
</evidence>
<dbReference type="Proteomes" id="UP001222770">
    <property type="component" value="Unassembled WGS sequence"/>
</dbReference>
<evidence type="ECO:0000313" key="3">
    <source>
        <dbReference type="Proteomes" id="UP001222770"/>
    </source>
</evidence>
<dbReference type="PANTHER" id="PTHR23355:SF9">
    <property type="entry name" value="DIS3-LIKE EXONUCLEASE 2"/>
    <property type="match status" value="1"/>
</dbReference>
<keyword evidence="3" id="KW-1185">Reference proteome</keyword>
<evidence type="ECO:0000313" key="2">
    <source>
        <dbReference type="EMBL" id="MDF8331939.1"/>
    </source>
</evidence>
<dbReference type="InterPro" id="IPR012340">
    <property type="entry name" value="NA-bd_OB-fold"/>
</dbReference>
<dbReference type="Pfam" id="PF18614">
    <property type="entry name" value="RNase_II_C_S1"/>
    <property type="match status" value="1"/>
</dbReference>
<dbReference type="InterPro" id="IPR040596">
    <property type="entry name" value="RNase_II_C_S1"/>
</dbReference>
<dbReference type="PANTHER" id="PTHR23355">
    <property type="entry name" value="RIBONUCLEASE"/>
    <property type="match status" value="1"/>
</dbReference>
<reference evidence="2 3" key="1">
    <citation type="submission" date="2023-03" db="EMBL/GenBank/DDBJ databases">
        <title>Novosphingobium cyanobacteriorum sp. nov., isolated from a eutrophic reservoir during the Microcystis bloom period.</title>
        <authorList>
            <person name="Kang M."/>
            <person name="Le V."/>
            <person name="Ko S.-R."/>
            <person name="Lee S.-A."/>
            <person name="Ahn C.-Y."/>
        </authorList>
    </citation>
    <scope>NUCLEOTIDE SEQUENCE [LARGE SCALE GENOMIC DNA]</scope>
    <source>
        <strain evidence="2 3">HBC54</strain>
    </source>
</reference>